<organism evidence="2 3">
    <name type="scientific">Cytospora mali</name>
    <name type="common">Apple Valsa canker fungus</name>
    <name type="synonym">Valsa mali</name>
    <dbReference type="NCBI Taxonomy" id="578113"/>
    <lineage>
        <taxon>Eukaryota</taxon>
        <taxon>Fungi</taxon>
        <taxon>Dikarya</taxon>
        <taxon>Ascomycota</taxon>
        <taxon>Pezizomycotina</taxon>
        <taxon>Sordariomycetes</taxon>
        <taxon>Sordariomycetidae</taxon>
        <taxon>Diaporthales</taxon>
        <taxon>Cytosporaceae</taxon>
        <taxon>Cytospora</taxon>
    </lineage>
</organism>
<name>A0A194UMV6_CYTMA</name>
<sequence>MRAGATDKKKFPRILPAPEQIKIDGGGGGSCTGGPGGGPSRYATELPPKKRRIDKEGDKKKKRRTTEEEGLRERCRVIGTMRPGTLPNTHYTLLILTWQSLAPQRRSTSEYL</sequence>
<feature type="region of interest" description="Disordered" evidence="1">
    <location>
        <begin position="1"/>
        <end position="71"/>
    </location>
</feature>
<dbReference type="EMBL" id="KN714667">
    <property type="protein sequence ID" value="KUI52986.1"/>
    <property type="molecule type" value="Genomic_DNA"/>
</dbReference>
<feature type="compositionally biased region" description="Gly residues" evidence="1">
    <location>
        <begin position="24"/>
        <end position="39"/>
    </location>
</feature>
<evidence type="ECO:0000313" key="2">
    <source>
        <dbReference type="EMBL" id="KUI52986.1"/>
    </source>
</evidence>
<evidence type="ECO:0000313" key="3">
    <source>
        <dbReference type="Proteomes" id="UP000078576"/>
    </source>
</evidence>
<reference evidence="3" key="1">
    <citation type="submission" date="2014-12" db="EMBL/GenBank/DDBJ databases">
        <title>Genome Sequence of Valsa Canker Pathogens Uncovers a Specific Adaption of Colonization on Woody Bark.</title>
        <authorList>
            <person name="Yin Z."/>
            <person name="Liu H."/>
            <person name="Gao X."/>
            <person name="Li Z."/>
            <person name="Song N."/>
            <person name="Ke X."/>
            <person name="Dai Q."/>
            <person name="Wu Y."/>
            <person name="Sun Y."/>
            <person name="Xu J.-R."/>
            <person name="Kang Z.K."/>
            <person name="Wang L."/>
            <person name="Huang L."/>
        </authorList>
    </citation>
    <scope>NUCLEOTIDE SEQUENCE [LARGE SCALE GENOMIC DNA]</scope>
    <source>
        <strain evidence="3">SXYL134</strain>
    </source>
</reference>
<gene>
    <name evidence="2" type="ORF">VP1G_10554</name>
</gene>
<protein>
    <submittedName>
        <fullName evidence="2">Uncharacterized protein</fullName>
    </submittedName>
</protein>
<proteinExistence type="predicted"/>
<evidence type="ECO:0000256" key="1">
    <source>
        <dbReference type="SAM" id="MobiDB-lite"/>
    </source>
</evidence>
<feature type="compositionally biased region" description="Basic and acidic residues" evidence="1">
    <location>
        <begin position="53"/>
        <end position="71"/>
    </location>
</feature>
<accession>A0A194UMV6</accession>
<dbReference type="AlphaFoldDB" id="A0A194UMV6"/>
<dbReference type="Proteomes" id="UP000078576">
    <property type="component" value="Unassembled WGS sequence"/>
</dbReference>
<keyword evidence="3" id="KW-1185">Reference proteome</keyword>